<comment type="caution">
    <text evidence="1">The sequence shown here is derived from an EMBL/GenBank/DDBJ whole genome shotgun (WGS) entry which is preliminary data.</text>
</comment>
<dbReference type="Proteomes" id="UP000003277">
    <property type="component" value="Unassembled WGS sequence"/>
</dbReference>
<dbReference type="RefSeq" id="WP_008859579.1">
    <property type="nucleotide sequence ID" value="NZ_JH591188.1"/>
</dbReference>
<dbReference type="PANTHER" id="PTHR41774">
    <property type="match status" value="1"/>
</dbReference>
<name>H1D0E6_9FIRM</name>
<dbReference type="Gene3D" id="3.30.70.120">
    <property type="match status" value="1"/>
</dbReference>
<dbReference type="HOGENOM" id="CLU_120084_3_1_9"/>
<dbReference type="STRING" id="742743.HMPREF9453_01084"/>
<keyword evidence="2" id="KW-1185">Reference proteome</keyword>
<dbReference type="eggNOG" id="COG3323">
    <property type="taxonomic scope" value="Bacteria"/>
</dbReference>
<dbReference type="PATRIC" id="fig|742743.3.peg.1099"/>
<evidence type="ECO:0000313" key="2">
    <source>
        <dbReference type="Proteomes" id="UP000003277"/>
    </source>
</evidence>
<dbReference type="OrthoDB" id="1690807at2"/>
<evidence type="ECO:0000313" key="1">
    <source>
        <dbReference type="EMBL" id="EHO63002.1"/>
    </source>
</evidence>
<organism evidence="1 2">
    <name type="scientific">Dialister succinatiphilus YIT 11850</name>
    <dbReference type="NCBI Taxonomy" id="742743"/>
    <lineage>
        <taxon>Bacteria</taxon>
        <taxon>Bacillati</taxon>
        <taxon>Bacillota</taxon>
        <taxon>Negativicutes</taxon>
        <taxon>Veillonellales</taxon>
        <taxon>Veillonellaceae</taxon>
        <taxon>Dialister</taxon>
    </lineage>
</organism>
<dbReference type="PANTHER" id="PTHR41774:SF1">
    <property type="entry name" value="NGG1P INTERACTING FACTOR NIF3"/>
    <property type="match status" value="1"/>
</dbReference>
<dbReference type="AlphaFoldDB" id="H1D0E6"/>
<sequence length="108" mass="12402">MYKIQVYLPPESLRKIRKAVEQAGGGKIGNYEGCMSWWKVRSSWVTMDGAHPYHGEVGERTEAEEYILQCRVDEAHIEPVVRAIKKAHPYEEPVVDVVRLDEKSFLSV</sequence>
<reference evidence="1 2" key="1">
    <citation type="submission" date="2011-11" db="EMBL/GenBank/DDBJ databases">
        <title>The Genome Sequence of Dialister succinatiphilus YIT 11850.</title>
        <authorList>
            <consortium name="The Broad Institute Genome Sequencing Platform"/>
            <person name="Earl A."/>
            <person name="Ward D."/>
            <person name="Feldgarden M."/>
            <person name="Gevers D."/>
            <person name="Morotomi M."/>
            <person name="Young S.K."/>
            <person name="Zeng Q."/>
            <person name="Gargeya S."/>
            <person name="Fitzgerald M."/>
            <person name="Haas B."/>
            <person name="Abouelleil A."/>
            <person name="Alvarado L."/>
            <person name="Arachchi H.M."/>
            <person name="Berlin A."/>
            <person name="Brown A."/>
            <person name="Chapman S.B."/>
            <person name="Dunbar C."/>
            <person name="Gearin G."/>
            <person name="Goldberg J."/>
            <person name="Griggs A."/>
            <person name="Gujja S."/>
            <person name="Heiman D."/>
            <person name="Howarth C."/>
            <person name="Lui A."/>
            <person name="MacDonald P.J.P."/>
            <person name="Montmayeur A."/>
            <person name="Murphy C."/>
            <person name="Neiman D."/>
            <person name="Pearson M."/>
            <person name="Priest M."/>
            <person name="Roberts A."/>
            <person name="Saif S."/>
            <person name="Shea T."/>
            <person name="Sisk P."/>
            <person name="Stolte C."/>
            <person name="Sykes S."/>
            <person name="Wortman J."/>
            <person name="Nusbaum C."/>
            <person name="Birren B."/>
        </authorList>
    </citation>
    <scope>NUCLEOTIDE SEQUENCE [LARGE SCALE GENOMIC DNA]</scope>
    <source>
        <strain evidence="1 2">YIT 11850</strain>
    </source>
</reference>
<dbReference type="InterPro" id="IPR036069">
    <property type="entry name" value="DUF34/NIF3_sf"/>
</dbReference>
<proteinExistence type="predicted"/>
<gene>
    <name evidence="1" type="ORF">HMPREF9453_01084</name>
</gene>
<protein>
    <submittedName>
        <fullName evidence="1">Uncharacterized protein</fullName>
    </submittedName>
</protein>
<dbReference type="EMBL" id="ADLT01000033">
    <property type="protein sequence ID" value="EHO63002.1"/>
    <property type="molecule type" value="Genomic_DNA"/>
</dbReference>
<dbReference type="SUPFAM" id="SSF102705">
    <property type="entry name" value="NIF3 (NGG1p interacting factor 3)-like"/>
    <property type="match status" value="1"/>
</dbReference>
<dbReference type="InterPro" id="IPR015867">
    <property type="entry name" value="N-reg_PII/ATP_PRibTrfase_C"/>
</dbReference>
<accession>H1D0E6</accession>